<dbReference type="Proteomes" id="UP000194236">
    <property type="component" value="Unassembled WGS sequence"/>
</dbReference>
<protein>
    <submittedName>
        <fullName evidence="1">Uncharacterized protein</fullName>
    </submittedName>
</protein>
<reference evidence="1 2" key="1">
    <citation type="submission" date="2017-03" db="EMBL/GenBank/DDBJ databases">
        <title>Genome Survey of Euroglyphus maynei.</title>
        <authorList>
            <person name="Arlian L.G."/>
            <person name="Morgan M.S."/>
            <person name="Rider S.D."/>
        </authorList>
    </citation>
    <scope>NUCLEOTIDE SEQUENCE [LARGE SCALE GENOMIC DNA]</scope>
    <source>
        <strain evidence="1">Arlian Lab</strain>
        <tissue evidence="1">Whole body</tissue>
    </source>
</reference>
<accession>A0A1Y3BJD1</accession>
<dbReference type="EMBL" id="MUJZ01024023">
    <property type="protein sequence ID" value="OTF79255.1"/>
    <property type="molecule type" value="Genomic_DNA"/>
</dbReference>
<dbReference type="AlphaFoldDB" id="A0A1Y3BJD1"/>
<name>A0A1Y3BJD1_EURMA</name>
<proteinExistence type="predicted"/>
<gene>
    <name evidence="1" type="ORF">BLA29_009393</name>
</gene>
<comment type="caution">
    <text evidence="1">The sequence shown here is derived from an EMBL/GenBank/DDBJ whole genome shotgun (WGS) entry which is preliminary data.</text>
</comment>
<keyword evidence="2" id="KW-1185">Reference proteome</keyword>
<evidence type="ECO:0000313" key="1">
    <source>
        <dbReference type="EMBL" id="OTF79255.1"/>
    </source>
</evidence>
<organism evidence="1 2">
    <name type="scientific">Euroglyphus maynei</name>
    <name type="common">Mayne's house dust mite</name>
    <dbReference type="NCBI Taxonomy" id="6958"/>
    <lineage>
        <taxon>Eukaryota</taxon>
        <taxon>Metazoa</taxon>
        <taxon>Ecdysozoa</taxon>
        <taxon>Arthropoda</taxon>
        <taxon>Chelicerata</taxon>
        <taxon>Arachnida</taxon>
        <taxon>Acari</taxon>
        <taxon>Acariformes</taxon>
        <taxon>Sarcoptiformes</taxon>
        <taxon>Astigmata</taxon>
        <taxon>Psoroptidia</taxon>
        <taxon>Analgoidea</taxon>
        <taxon>Pyroglyphidae</taxon>
        <taxon>Pyroglyphinae</taxon>
        <taxon>Euroglyphus</taxon>
    </lineage>
</organism>
<evidence type="ECO:0000313" key="2">
    <source>
        <dbReference type="Proteomes" id="UP000194236"/>
    </source>
</evidence>
<sequence length="16" mass="1833">MECTEKRSPLTVLIVN</sequence>